<evidence type="ECO:0000313" key="3">
    <source>
        <dbReference type="Proteomes" id="UP000319663"/>
    </source>
</evidence>
<feature type="region of interest" description="Disordered" evidence="1">
    <location>
        <begin position="61"/>
        <end position="88"/>
    </location>
</feature>
<proteinExistence type="predicted"/>
<dbReference type="EMBL" id="VIFY01000059">
    <property type="protein sequence ID" value="TQB72680.1"/>
    <property type="molecule type" value="Genomic_DNA"/>
</dbReference>
<feature type="region of interest" description="Disordered" evidence="1">
    <location>
        <begin position="137"/>
        <end position="170"/>
    </location>
</feature>
<keyword evidence="3" id="KW-1185">Reference proteome</keyword>
<feature type="compositionally biased region" description="Low complexity" evidence="1">
    <location>
        <begin position="143"/>
        <end position="154"/>
    </location>
</feature>
<accession>A0A507QUA5</accession>
<dbReference type="OrthoDB" id="5336357at2759"/>
<dbReference type="Proteomes" id="UP000319663">
    <property type="component" value="Unassembled WGS sequence"/>
</dbReference>
<gene>
    <name evidence="2" type="ORF">MPDQ_006545</name>
</gene>
<name>A0A507QUA5_MONPU</name>
<evidence type="ECO:0000313" key="2">
    <source>
        <dbReference type="EMBL" id="TQB72680.1"/>
    </source>
</evidence>
<dbReference type="STRING" id="5098.A0A507QUA5"/>
<protein>
    <submittedName>
        <fullName evidence="2">Uncharacterized protein</fullName>
    </submittedName>
</protein>
<reference evidence="2 3" key="1">
    <citation type="submission" date="2019-06" db="EMBL/GenBank/DDBJ databases">
        <title>Wine fermentation using esterase from Monascus purpureus.</title>
        <authorList>
            <person name="Geng C."/>
            <person name="Zhang Y."/>
        </authorList>
    </citation>
    <scope>NUCLEOTIDE SEQUENCE [LARGE SCALE GENOMIC DNA]</scope>
    <source>
        <strain evidence="2">HQ1</strain>
    </source>
</reference>
<organism evidence="2 3">
    <name type="scientific">Monascus purpureus</name>
    <name type="common">Red mold</name>
    <name type="synonym">Monascus anka</name>
    <dbReference type="NCBI Taxonomy" id="5098"/>
    <lineage>
        <taxon>Eukaryota</taxon>
        <taxon>Fungi</taxon>
        <taxon>Dikarya</taxon>
        <taxon>Ascomycota</taxon>
        <taxon>Pezizomycotina</taxon>
        <taxon>Eurotiomycetes</taxon>
        <taxon>Eurotiomycetidae</taxon>
        <taxon>Eurotiales</taxon>
        <taxon>Aspergillaceae</taxon>
        <taxon>Monascus</taxon>
    </lineage>
</organism>
<evidence type="ECO:0000256" key="1">
    <source>
        <dbReference type="SAM" id="MobiDB-lite"/>
    </source>
</evidence>
<sequence length="170" mass="18965">MTLKRKASFSLIASPNAAGTVPGEFTSIDETPKYLNSRTRKRFRDNRPDDEIVYQNTLRWLFSAQQQPHPDPPADEDTSTEPLPLPETIDPRQQTLHRFFQPAQPSSFRSRAIETSAMKNSDRISVENSILSRHVLDMDSAGSSVTSDTNSSNVRVRDGDIDSEMGVANG</sequence>
<dbReference type="AlphaFoldDB" id="A0A507QUA5"/>
<comment type="caution">
    <text evidence="2">The sequence shown here is derived from an EMBL/GenBank/DDBJ whole genome shotgun (WGS) entry which is preliminary data.</text>
</comment>